<dbReference type="InterPro" id="IPR053135">
    <property type="entry name" value="AKR2_Oxidoreductase"/>
</dbReference>
<dbReference type="SUPFAM" id="SSF51430">
    <property type="entry name" value="NAD(P)-linked oxidoreductase"/>
    <property type="match status" value="1"/>
</dbReference>
<dbReference type="Gene3D" id="3.20.20.100">
    <property type="entry name" value="NADP-dependent oxidoreductase domain"/>
    <property type="match status" value="1"/>
</dbReference>
<gene>
    <name evidence="3" type="ORF">YLM1_0743</name>
</gene>
<dbReference type="EMBL" id="CP014265">
    <property type="protein sequence ID" value="AMK15300.1"/>
    <property type="molecule type" value="Genomic_DNA"/>
</dbReference>
<dbReference type="InterPro" id="IPR023210">
    <property type="entry name" value="NADP_OxRdtase_dom"/>
</dbReference>
<dbReference type="InterPro" id="IPR017896">
    <property type="entry name" value="4Fe4S_Fe-S-bd"/>
</dbReference>
<dbReference type="CDD" id="cd19096">
    <property type="entry name" value="AKR_Fe-S_oxidoreductase"/>
    <property type="match status" value="1"/>
</dbReference>
<dbReference type="STRING" id="294671.YLM1_0743"/>
<sequence length="382" mass="44573">MDYKSKFGFGCMRLPQTDENDPTKIDQELFNEMVDIYMEKGFNYFDTSYAYHNGLSEIAIRKAVVERYPRQSYKICDKMPTWALSSEEDNDKFVNTMLERLGIDYFDVFFVHNINIPWLKLAEEYNTFEYVKNMKEKGIAKKIGISFHDNADLLEKVLDKYANILDIVQLELNYLDWEDPAIEARKCYNLCVKHKIDVYVMEPLKGGVIVNQPEDIKNNFIEFNPDKSIASFAMRFCASLEHVKMVLSGMNKMEDLLDNCNTFENFLPLSEKENEFLESQANKLREKLAVPCSECGYCLKACPLEIPIPEYFTLYNHHKVQPESNIYRLYYDKLGEEKIPASDCTKCETCIDYCTQKINIPDELEKVCEDFKEGFSPYTGTP</sequence>
<dbReference type="GO" id="GO:0016491">
    <property type="term" value="F:oxidoreductase activity"/>
    <property type="evidence" value="ECO:0007669"/>
    <property type="project" value="UniProtKB-ARBA"/>
</dbReference>
<keyword evidence="4" id="KW-1185">Reference proteome</keyword>
<feature type="domain" description="NADP-dependent oxidoreductase" evidence="1">
    <location>
        <begin position="8"/>
        <end position="277"/>
    </location>
</feature>
<dbReference type="Proteomes" id="UP000066376">
    <property type="component" value="Chromosome"/>
</dbReference>
<name>A0A126QYR7_METOL</name>
<dbReference type="PANTHER" id="PTHR43312">
    <property type="entry name" value="D-THREO-ALDOSE 1-DEHYDROGENASE"/>
    <property type="match status" value="1"/>
</dbReference>
<feature type="domain" description="4Fe-4S ferredoxin-type" evidence="2">
    <location>
        <begin position="292"/>
        <end position="357"/>
    </location>
</feature>
<dbReference type="PANTHER" id="PTHR43312:SF2">
    <property type="entry name" value="OXIDOREDUCTASE"/>
    <property type="match status" value="1"/>
</dbReference>
<dbReference type="InterPro" id="IPR036812">
    <property type="entry name" value="NAD(P)_OxRdtase_dom_sf"/>
</dbReference>
<evidence type="ECO:0000259" key="1">
    <source>
        <dbReference type="Pfam" id="PF00248"/>
    </source>
</evidence>
<reference evidence="4" key="2">
    <citation type="submission" date="2016-02" db="EMBL/GenBank/DDBJ databases">
        <title>The draft genome sequence of the rumen methanogen Methanobrevibacter olleyae YLM1.</title>
        <authorList>
            <consortium name="New Zealand Agricultural Greenhouse Gas Research Centre/Pastoral Greenhouse Gas Research Consortium"/>
            <person name="Kelly W.J."/>
            <person name="Li D."/>
            <person name="Lambie S.C."/>
            <person name="Attwood G.T."/>
            <person name="Altermann E."/>
            <person name="Leahy S.C."/>
        </authorList>
    </citation>
    <scope>NUCLEOTIDE SEQUENCE [LARGE SCALE GENOMIC DNA]</scope>
    <source>
        <strain evidence="4">YLM1</strain>
    </source>
</reference>
<dbReference type="InterPro" id="IPR017900">
    <property type="entry name" value="4Fe4S_Fe_S_CS"/>
</dbReference>
<dbReference type="PATRIC" id="fig|294671.3.peg.775"/>
<organism evidence="3 4">
    <name type="scientific">Methanobrevibacter olleyae</name>
    <dbReference type="NCBI Taxonomy" id="294671"/>
    <lineage>
        <taxon>Archaea</taxon>
        <taxon>Methanobacteriati</taxon>
        <taxon>Methanobacteriota</taxon>
        <taxon>Methanomada group</taxon>
        <taxon>Methanobacteria</taxon>
        <taxon>Methanobacteriales</taxon>
        <taxon>Methanobacteriaceae</taxon>
        <taxon>Methanobrevibacter</taxon>
    </lineage>
</organism>
<reference evidence="3 4" key="1">
    <citation type="journal article" date="2016" name="Genome Announc.">
        <title>Draft Genome Sequence of the Rumen Methanogen Methanobrevibacter olleyae YLM1.</title>
        <authorList>
            <person name="Kelly W.J."/>
            <person name="Li D."/>
            <person name="Lambie S.C."/>
            <person name="Cox F."/>
            <person name="Attwood G.T."/>
            <person name="Altermann E."/>
            <person name="Leahy S.C."/>
        </authorList>
    </citation>
    <scope>NUCLEOTIDE SEQUENCE [LARGE SCALE GENOMIC DNA]</scope>
    <source>
        <strain evidence="3 4">YLM1</strain>
    </source>
</reference>
<accession>A0A126QYR7</accession>
<dbReference type="AlphaFoldDB" id="A0A126QYR7"/>
<dbReference type="RefSeq" id="WP_067146430.1">
    <property type="nucleotide sequence ID" value="NZ_CP014265.1"/>
</dbReference>
<dbReference type="GeneID" id="28489040"/>
<dbReference type="SUPFAM" id="SSF46548">
    <property type="entry name" value="alpha-helical ferredoxin"/>
    <property type="match status" value="1"/>
</dbReference>
<dbReference type="Pfam" id="PF13187">
    <property type="entry name" value="Fer4_9"/>
    <property type="match status" value="1"/>
</dbReference>
<evidence type="ECO:0000259" key="2">
    <source>
        <dbReference type="Pfam" id="PF13187"/>
    </source>
</evidence>
<dbReference type="Pfam" id="PF00248">
    <property type="entry name" value="Aldo_ket_red"/>
    <property type="match status" value="1"/>
</dbReference>
<evidence type="ECO:0000313" key="4">
    <source>
        <dbReference type="Proteomes" id="UP000066376"/>
    </source>
</evidence>
<dbReference type="PROSITE" id="PS00198">
    <property type="entry name" value="4FE4S_FER_1"/>
    <property type="match status" value="1"/>
</dbReference>
<evidence type="ECO:0000313" key="3">
    <source>
        <dbReference type="EMBL" id="AMK15300.1"/>
    </source>
</evidence>
<protein>
    <submittedName>
        <fullName evidence="3">Oxidoreductase aldo/keto reductase family</fullName>
    </submittedName>
</protein>
<dbReference type="KEGG" id="mol:YLM1_0743"/>
<proteinExistence type="predicted"/>